<comment type="similarity">
    <text evidence="3 12">Belongs to the methylenetetrahydrofolate reductase family.</text>
</comment>
<dbReference type="Proteomes" id="UP000186143">
    <property type="component" value="Unassembled WGS sequence"/>
</dbReference>
<proteinExistence type="inferred from homology"/>
<dbReference type="Gene3D" id="3.20.20.220">
    <property type="match status" value="1"/>
</dbReference>
<name>A0A1Q9AM74_9HYPH</name>
<dbReference type="GO" id="GO:0005829">
    <property type="term" value="C:cytosol"/>
    <property type="evidence" value="ECO:0007669"/>
    <property type="project" value="InterPro"/>
</dbReference>
<dbReference type="GO" id="GO:0071949">
    <property type="term" value="F:FAD binding"/>
    <property type="evidence" value="ECO:0007669"/>
    <property type="project" value="TreeGrafter"/>
</dbReference>
<comment type="pathway">
    <text evidence="2 12">One-carbon metabolism; tetrahydrofolate interconversion.</text>
</comment>
<reference evidence="13 14" key="1">
    <citation type="submission" date="2016-09" db="EMBL/GenBank/DDBJ databases">
        <title>Rhizobium sp. nov., a novel species isolated from the rice rhizosphere.</title>
        <authorList>
            <person name="Zhao J."/>
            <person name="Zhang X."/>
        </authorList>
    </citation>
    <scope>NUCLEOTIDE SEQUENCE [LARGE SCALE GENOMIC DNA]</scope>
    <source>
        <strain evidence="13 14">MH17</strain>
    </source>
</reference>
<dbReference type="AlphaFoldDB" id="A0A1Q9AM74"/>
<evidence type="ECO:0000256" key="7">
    <source>
        <dbReference type="ARBA" id="ARBA00023002"/>
    </source>
</evidence>
<evidence type="ECO:0000256" key="1">
    <source>
        <dbReference type="ARBA" id="ARBA00001974"/>
    </source>
</evidence>
<evidence type="ECO:0000313" key="14">
    <source>
        <dbReference type="Proteomes" id="UP000186143"/>
    </source>
</evidence>
<dbReference type="SUPFAM" id="SSF51730">
    <property type="entry name" value="FAD-linked oxidoreductase"/>
    <property type="match status" value="1"/>
</dbReference>
<dbReference type="Pfam" id="PF02219">
    <property type="entry name" value="MTHFR"/>
    <property type="match status" value="1"/>
</dbReference>
<evidence type="ECO:0000256" key="11">
    <source>
        <dbReference type="ARBA" id="ARBA00048628"/>
    </source>
</evidence>
<organism evidence="13 14">
    <name type="scientific">Xaviernesmea rhizosphaerae</name>
    <dbReference type="NCBI Taxonomy" id="1672749"/>
    <lineage>
        <taxon>Bacteria</taxon>
        <taxon>Pseudomonadati</taxon>
        <taxon>Pseudomonadota</taxon>
        <taxon>Alphaproteobacteria</taxon>
        <taxon>Hyphomicrobiales</taxon>
        <taxon>Rhizobiaceae</taxon>
        <taxon>Rhizobium/Agrobacterium group</taxon>
        <taxon>Xaviernesmea</taxon>
    </lineage>
</organism>
<dbReference type="STRING" id="1672749.BJF92_10395"/>
<keyword evidence="6 12" id="KW-0274">FAD</keyword>
<dbReference type="EMBL" id="MKIO01000021">
    <property type="protein sequence ID" value="OLP56510.1"/>
    <property type="molecule type" value="Genomic_DNA"/>
</dbReference>
<dbReference type="UniPathway" id="UPA00193"/>
<dbReference type="InterPro" id="IPR004620">
    <property type="entry name" value="MTHF_reductase_bac"/>
</dbReference>
<dbReference type="EC" id="1.5.1.54" evidence="12"/>
<sequence length="301" mass="32445">MAPQTLHPARRAALTLSFEFFPPKNEEMERQLLETAEALKVYAPEFVSVTYGAGGSTKARSIDTVRRLIADHGLTNTAAHLTCVGAARAEVDSVIDSFMAAGVTRFVALRGDAPGGAGVAYQPHPEGYENAAALVGALARRGVRSIAVSAYPEKHPESADVAADIDMLKRKVDNGATQALTQFFFDNDDFERYLERVRAAGITIPIIPGILPINNLNQVIKFAGLCGARVPQVLIDRLGPLEEAPEERFREATLIAAEQIVDLAQRGISSFHLYTMNRTPLISAVCDMVQFARVDAASPAA</sequence>
<dbReference type="NCBIfam" id="TIGR00676">
    <property type="entry name" value="fadh2"/>
    <property type="match status" value="1"/>
</dbReference>
<comment type="pathway">
    <text evidence="10">Amino-acid biosynthesis; L-methionine biosynthesis via de novo pathway.</text>
</comment>
<comment type="catalytic activity">
    <reaction evidence="11">
        <text>(6S)-5-methyl-5,6,7,8-tetrahydrofolate + NAD(+) = (6R)-5,10-methylene-5,6,7,8-tetrahydrofolate + NADH + H(+)</text>
        <dbReference type="Rhea" id="RHEA:19821"/>
        <dbReference type="ChEBI" id="CHEBI:15378"/>
        <dbReference type="ChEBI" id="CHEBI:15636"/>
        <dbReference type="ChEBI" id="CHEBI:18608"/>
        <dbReference type="ChEBI" id="CHEBI:57540"/>
        <dbReference type="ChEBI" id="CHEBI:57945"/>
        <dbReference type="EC" id="1.5.1.54"/>
    </reaction>
    <physiologicalReaction direction="right-to-left" evidence="11">
        <dbReference type="Rhea" id="RHEA:19823"/>
    </physiologicalReaction>
</comment>
<gene>
    <name evidence="13" type="ORF">BJF92_10395</name>
</gene>
<dbReference type="PANTHER" id="PTHR45754:SF3">
    <property type="entry name" value="METHYLENETETRAHYDROFOLATE REDUCTASE (NADPH)"/>
    <property type="match status" value="1"/>
</dbReference>
<accession>A0A1Q9AM74</accession>
<evidence type="ECO:0000256" key="12">
    <source>
        <dbReference type="RuleBase" id="RU003862"/>
    </source>
</evidence>
<evidence type="ECO:0000256" key="6">
    <source>
        <dbReference type="ARBA" id="ARBA00022827"/>
    </source>
</evidence>
<dbReference type="InterPro" id="IPR003171">
    <property type="entry name" value="Mehydrof_redctse-like"/>
</dbReference>
<keyword evidence="8" id="KW-0520">NAD</keyword>
<evidence type="ECO:0000256" key="8">
    <source>
        <dbReference type="ARBA" id="ARBA00023027"/>
    </source>
</evidence>
<dbReference type="GO" id="GO:0009086">
    <property type="term" value="P:methionine biosynthetic process"/>
    <property type="evidence" value="ECO:0007669"/>
    <property type="project" value="UniProtKB-KW"/>
</dbReference>
<dbReference type="RefSeq" id="WP_075633526.1">
    <property type="nucleotide sequence ID" value="NZ_MKIO01000021.1"/>
</dbReference>
<evidence type="ECO:0000256" key="4">
    <source>
        <dbReference type="ARBA" id="ARBA00022605"/>
    </source>
</evidence>
<dbReference type="GO" id="GO:0035999">
    <property type="term" value="P:tetrahydrofolate interconversion"/>
    <property type="evidence" value="ECO:0007669"/>
    <property type="project" value="UniProtKB-UniPathway"/>
</dbReference>
<evidence type="ECO:0000256" key="5">
    <source>
        <dbReference type="ARBA" id="ARBA00022630"/>
    </source>
</evidence>
<comment type="cofactor">
    <cofactor evidence="1 12">
        <name>FAD</name>
        <dbReference type="ChEBI" id="CHEBI:57692"/>
    </cofactor>
</comment>
<evidence type="ECO:0000256" key="9">
    <source>
        <dbReference type="ARBA" id="ARBA00023167"/>
    </source>
</evidence>
<evidence type="ECO:0000256" key="10">
    <source>
        <dbReference type="ARBA" id="ARBA00034478"/>
    </source>
</evidence>
<keyword evidence="4" id="KW-0028">Amino-acid biosynthesis</keyword>
<dbReference type="OrthoDB" id="9812555at2"/>
<evidence type="ECO:0000256" key="2">
    <source>
        <dbReference type="ARBA" id="ARBA00004777"/>
    </source>
</evidence>
<dbReference type="GO" id="GO:0106312">
    <property type="term" value="F:methylenetetrahydrofolate reductase (NADH) activity"/>
    <property type="evidence" value="ECO:0007669"/>
    <property type="project" value="UniProtKB-EC"/>
</dbReference>
<comment type="caution">
    <text evidence="13">The sequence shown here is derived from an EMBL/GenBank/DDBJ whole genome shotgun (WGS) entry which is preliminary data.</text>
</comment>
<keyword evidence="9" id="KW-0486">Methionine biosynthesis</keyword>
<keyword evidence="5 12" id="KW-0285">Flavoprotein</keyword>
<keyword evidence="7 12" id="KW-0560">Oxidoreductase</keyword>
<dbReference type="CDD" id="cd00537">
    <property type="entry name" value="MTHFR"/>
    <property type="match status" value="1"/>
</dbReference>
<evidence type="ECO:0000313" key="13">
    <source>
        <dbReference type="EMBL" id="OLP56510.1"/>
    </source>
</evidence>
<protein>
    <recommendedName>
        <fullName evidence="12">Methylenetetrahydrofolate reductase</fullName>
        <ecNumber evidence="12">1.5.1.54</ecNumber>
    </recommendedName>
</protein>
<dbReference type="PANTHER" id="PTHR45754">
    <property type="entry name" value="METHYLENETETRAHYDROFOLATE REDUCTASE"/>
    <property type="match status" value="1"/>
</dbReference>
<evidence type="ECO:0000256" key="3">
    <source>
        <dbReference type="ARBA" id="ARBA00006743"/>
    </source>
</evidence>
<dbReference type="InterPro" id="IPR029041">
    <property type="entry name" value="FAD-linked_oxidoreductase-like"/>
</dbReference>